<dbReference type="InterPro" id="IPR041657">
    <property type="entry name" value="HTH_17"/>
</dbReference>
<proteinExistence type="predicted"/>
<reference evidence="2 3" key="1">
    <citation type="submission" date="2015-09" db="EMBL/GenBank/DDBJ databases">
        <authorList>
            <consortium name="Pathogen Informatics"/>
        </authorList>
    </citation>
    <scope>NUCLEOTIDE SEQUENCE [LARGE SCALE GENOMIC DNA]</scope>
    <source>
        <strain evidence="2 3">2789STDY5608866</strain>
    </source>
</reference>
<dbReference type="GO" id="GO:0003677">
    <property type="term" value="F:DNA binding"/>
    <property type="evidence" value="ECO:0007669"/>
    <property type="project" value="InterPro"/>
</dbReference>
<name>A0A173WBM6_9FIRM</name>
<protein>
    <submittedName>
        <fullName evidence="2">DNA binding domain, excisionase family</fullName>
    </submittedName>
</protein>
<sequence>MDNKIDNYIGLEETANYLGVRPATVRNWIKTKDLPAHRIGKLWKFKRTEIDEWVDSGKSAN</sequence>
<dbReference type="RefSeq" id="WP_055180016.1">
    <property type="nucleotide sequence ID" value="NZ_CABIWY010000001.1"/>
</dbReference>
<feature type="domain" description="Helix-turn-helix" evidence="1">
    <location>
        <begin position="10"/>
        <end position="56"/>
    </location>
</feature>
<dbReference type="SUPFAM" id="SSF46955">
    <property type="entry name" value="Putative DNA-binding domain"/>
    <property type="match status" value="1"/>
</dbReference>
<evidence type="ECO:0000259" key="1">
    <source>
        <dbReference type="Pfam" id="PF12728"/>
    </source>
</evidence>
<dbReference type="InterPro" id="IPR036388">
    <property type="entry name" value="WH-like_DNA-bd_sf"/>
</dbReference>
<dbReference type="EMBL" id="CYYY01000001">
    <property type="protein sequence ID" value="CUN35538.1"/>
    <property type="molecule type" value="Genomic_DNA"/>
</dbReference>
<dbReference type="Proteomes" id="UP000095439">
    <property type="component" value="Unassembled WGS sequence"/>
</dbReference>
<evidence type="ECO:0000313" key="2">
    <source>
        <dbReference type="EMBL" id="CUN35538.1"/>
    </source>
</evidence>
<dbReference type="InterPro" id="IPR009061">
    <property type="entry name" value="DNA-bd_dom_put_sf"/>
</dbReference>
<gene>
    <name evidence="2" type="ORF">ERS852423_00107</name>
</gene>
<dbReference type="Gene3D" id="1.10.10.10">
    <property type="entry name" value="Winged helix-like DNA-binding domain superfamily/Winged helix DNA-binding domain"/>
    <property type="match status" value="1"/>
</dbReference>
<dbReference type="InterPro" id="IPR010093">
    <property type="entry name" value="SinI_DNA-bd"/>
</dbReference>
<dbReference type="Pfam" id="PF12728">
    <property type="entry name" value="HTH_17"/>
    <property type="match status" value="1"/>
</dbReference>
<dbReference type="NCBIfam" id="TIGR01764">
    <property type="entry name" value="excise"/>
    <property type="match status" value="1"/>
</dbReference>
<evidence type="ECO:0000313" key="3">
    <source>
        <dbReference type="Proteomes" id="UP000095439"/>
    </source>
</evidence>
<accession>A0A173WBM6</accession>
<organism evidence="2 3">
    <name type="scientific">Dorea longicatena</name>
    <dbReference type="NCBI Taxonomy" id="88431"/>
    <lineage>
        <taxon>Bacteria</taxon>
        <taxon>Bacillati</taxon>
        <taxon>Bacillota</taxon>
        <taxon>Clostridia</taxon>
        <taxon>Lachnospirales</taxon>
        <taxon>Lachnospiraceae</taxon>
        <taxon>Dorea</taxon>
    </lineage>
</organism>
<dbReference type="AlphaFoldDB" id="A0A173WBM6"/>